<keyword evidence="2" id="KW-1185">Reference proteome</keyword>
<evidence type="ECO:0000313" key="2">
    <source>
        <dbReference type="Proteomes" id="UP000614216"/>
    </source>
</evidence>
<name>A0A937FYZ0_9BACT</name>
<proteinExistence type="predicted"/>
<protein>
    <submittedName>
        <fullName evidence="1">Uncharacterized protein</fullName>
    </submittedName>
</protein>
<comment type="caution">
    <text evidence="1">The sequence shown here is derived from an EMBL/GenBank/DDBJ whole genome shotgun (WGS) entry which is preliminary data.</text>
</comment>
<reference evidence="1" key="1">
    <citation type="submission" date="2021-01" db="EMBL/GenBank/DDBJ databases">
        <title>Fulvivirga kasyanovii gen. nov., sp nov., a novel member of the phylum Bacteroidetes isolated from seawater in a mussel farm.</title>
        <authorList>
            <person name="Zhao L.-H."/>
            <person name="Wang Z.-J."/>
        </authorList>
    </citation>
    <scope>NUCLEOTIDE SEQUENCE</scope>
    <source>
        <strain evidence="1">29W222</strain>
    </source>
</reference>
<sequence length="715" mass="81841">MDQETLTNHIVKLGKHQFNVACQLIFNNVFNFHAINVDGKNDGGTDFIGIDKEGKRRKVAYQLTTQKTDIKRKAYRDSKKALDKLGVESFYYVPTYNLDEIESRKLEADITNELGITASVFNPTVLAGFIINENLLNSFLDKLNYPLPRDHKLKGPDFRERALHSYSMFSKDSKDLKQGIYDDTILFILSEKSPLSEDDLESEALKFLGIDNAVENGLIKKRIGGLFGNEKLKWNDQKQIVLADNANNDVISRKRIYEAELNTLTSAQTDLLRDEYQIEWTFEDSKKVSVWIAEAFISDRISNLEDLKISLVAHPLYKVGGDSTNKIRSYLINNGVQKKDVEKAIVSLLEIATGHPLINKITRASMYLALEGADPISKSKALGANRWNEFDVMIEPSVAIPFICSQLYSGYVNRFFNLSVKAINRINEIGAKACIPYFYINECAGHLLRARKYMYFDIDEKELQFSSNAFIANYYGLKSQGKKVPNTLIEYLSTFSPAIKSERKNVKDWIRSLMTDLQTTLNNSGVDFVHVPTFSADDCVDFEKEYMFQLDDHKLEKPKHLIQHDIWALKHTNDQIINSNQHWIVLTYDKSLISFSKAEIYNGHVTTPAKFIDITESTKPLSETHFVSLLHSVATFSERTLSAGARVMDRIARYASDDVQNWEFKEEIKEFKSEIIESLDLDSIEIYDEIDKKTDEFLKKHGVKLQIDESEEIDL</sequence>
<organism evidence="1 2">
    <name type="scientific">Fulvivirga marina</name>
    <dbReference type="NCBI Taxonomy" id="2494733"/>
    <lineage>
        <taxon>Bacteria</taxon>
        <taxon>Pseudomonadati</taxon>
        <taxon>Bacteroidota</taxon>
        <taxon>Cytophagia</taxon>
        <taxon>Cytophagales</taxon>
        <taxon>Fulvivirgaceae</taxon>
        <taxon>Fulvivirga</taxon>
    </lineage>
</organism>
<dbReference type="EMBL" id="JAEUGD010000045">
    <property type="protein sequence ID" value="MBL6447592.1"/>
    <property type="molecule type" value="Genomic_DNA"/>
</dbReference>
<dbReference type="RefSeq" id="WP_202857132.1">
    <property type="nucleotide sequence ID" value="NZ_JAEUGD010000045.1"/>
</dbReference>
<evidence type="ECO:0000313" key="1">
    <source>
        <dbReference type="EMBL" id="MBL6447592.1"/>
    </source>
</evidence>
<gene>
    <name evidence="1" type="ORF">JMN32_14835</name>
</gene>
<dbReference type="Proteomes" id="UP000614216">
    <property type="component" value="Unassembled WGS sequence"/>
</dbReference>
<accession>A0A937FYZ0</accession>
<dbReference type="AlphaFoldDB" id="A0A937FYZ0"/>